<feature type="non-terminal residue" evidence="1">
    <location>
        <position position="13"/>
    </location>
</feature>
<keyword evidence="2" id="KW-1185">Reference proteome</keyword>
<name>A0A392TN04_9FABA</name>
<protein>
    <submittedName>
        <fullName evidence="1">Uncharacterized protein</fullName>
    </submittedName>
</protein>
<evidence type="ECO:0000313" key="1">
    <source>
        <dbReference type="EMBL" id="MCI61520.1"/>
    </source>
</evidence>
<dbReference type="Proteomes" id="UP000265520">
    <property type="component" value="Unassembled WGS sequence"/>
</dbReference>
<dbReference type="EMBL" id="LXQA010601213">
    <property type="protein sequence ID" value="MCI61520.1"/>
    <property type="molecule type" value="Genomic_DNA"/>
</dbReference>
<evidence type="ECO:0000313" key="2">
    <source>
        <dbReference type="Proteomes" id="UP000265520"/>
    </source>
</evidence>
<proteinExistence type="predicted"/>
<sequence length="13" mass="1589">MTNLRWGICETHK</sequence>
<reference evidence="1 2" key="1">
    <citation type="journal article" date="2018" name="Front. Plant Sci.">
        <title>Red Clover (Trifolium pratense) and Zigzag Clover (T. medium) - A Picture of Genomic Similarities and Differences.</title>
        <authorList>
            <person name="Dluhosova J."/>
            <person name="Istvanek J."/>
            <person name="Nedelnik J."/>
            <person name="Repkova J."/>
        </authorList>
    </citation>
    <scope>NUCLEOTIDE SEQUENCE [LARGE SCALE GENOMIC DNA]</scope>
    <source>
        <strain evidence="2">cv. 10/8</strain>
        <tissue evidence="1">Leaf</tissue>
    </source>
</reference>
<comment type="caution">
    <text evidence="1">The sequence shown here is derived from an EMBL/GenBank/DDBJ whole genome shotgun (WGS) entry which is preliminary data.</text>
</comment>
<accession>A0A392TN04</accession>
<organism evidence="1 2">
    <name type="scientific">Trifolium medium</name>
    <dbReference type="NCBI Taxonomy" id="97028"/>
    <lineage>
        <taxon>Eukaryota</taxon>
        <taxon>Viridiplantae</taxon>
        <taxon>Streptophyta</taxon>
        <taxon>Embryophyta</taxon>
        <taxon>Tracheophyta</taxon>
        <taxon>Spermatophyta</taxon>
        <taxon>Magnoliopsida</taxon>
        <taxon>eudicotyledons</taxon>
        <taxon>Gunneridae</taxon>
        <taxon>Pentapetalae</taxon>
        <taxon>rosids</taxon>
        <taxon>fabids</taxon>
        <taxon>Fabales</taxon>
        <taxon>Fabaceae</taxon>
        <taxon>Papilionoideae</taxon>
        <taxon>50 kb inversion clade</taxon>
        <taxon>NPAAA clade</taxon>
        <taxon>Hologalegina</taxon>
        <taxon>IRL clade</taxon>
        <taxon>Trifolieae</taxon>
        <taxon>Trifolium</taxon>
    </lineage>
</organism>